<reference evidence="1" key="1">
    <citation type="submission" date="2020-08" db="EMBL/GenBank/DDBJ databases">
        <title>Multicomponent nature underlies the extraordinary mechanical properties of spider dragline silk.</title>
        <authorList>
            <person name="Kono N."/>
            <person name="Nakamura H."/>
            <person name="Mori M."/>
            <person name="Yoshida Y."/>
            <person name="Ohtoshi R."/>
            <person name="Malay A.D."/>
            <person name="Moran D.A.P."/>
            <person name="Tomita M."/>
            <person name="Numata K."/>
            <person name="Arakawa K."/>
        </authorList>
    </citation>
    <scope>NUCLEOTIDE SEQUENCE</scope>
</reference>
<evidence type="ECO:0000313" key="2">
    <source>
        <dbReference type="Proteomes" id="UP000887013"/>
    </source>
</evidence>
<dbReference type="AlphaFoldDB" id="A0A8X6URP1"/>
<name>A0A8X6URP1_NEPPI</name>
<dbReference type="Proteomes" id="UP000887013">
    <property type="component" value="Unassembled WGS sequence"/>
</dbReference>
<accession>A0A8X6URP1</accession>
<organism evidence="1 2">
    <name type="scientific">Nephila pilipes</name>
    <name type="common">Giant wood spider</name>
    <name type="synonym">Nephila maculata</name>
    <dbReference type="NCBI Taxonomy" id="299642"/>
    <lineage>
        <taxon>Eukaryota</taxon>
        <taxon>Metazoa</taxon>
        <taxon>Ecdysozoa</taxon>
        <taxon>Arthropoda</taxon>
        <taxon>Chelicerata</taxon>
        <taxon>Arachnida</taxon>
        <taxon>Araneae</taxon>
        <taxon>Araneomorphae</taxon>
        <taxon>Entelegynae</taxon>
        <taxon>Araneoidea</taxon>
        <taxon>Nephilidae</taxon>
        <taxon>Nephila</taxon>
    </lineage>
</organism>
<proteinExistence type="predicted"/>
<protein>
    <submittedName>
        <fullName evidence="1">Uncharacterized protein</fullName>
    </submittedName>
</protein>
<dbReference type="EMBL" id="BMAW01130694">
    <property type="protein sequence ID" value="GFU36123.1"/>
    <property type="molecule type" value="Genomic_DNA"/>
</dbReference>
<gene>
    <name evidence="1" type="ORF">NPIL_434871</name>
</gene>
<comment type="caution">
    <text evidence="1">The sequence shown here is derived from an EMBL/GenBank/DDBJ whole genome shotgun (WGS) entry which is preliminary data.</text>
</comment>
<keyword evidence="2" id="KW-1185">Reference proteome</keyword>
<evidence type="ECO:0000313" key="1">
    <source>
        <dbReference type="EMBL" id="GFU36123.1"/>
    </source>
</evidence>
<sequence>MAEVPQPRRPRSNDGIITALATVTVKHRHPWRLQPPAFNASRLIRGDQKRESYFEPDDEFIGHGVRDRDHYRCHDWQISKEALIMNTSCSAPT</sequence>